<dbReference type="SFLD" id="SFLDG01017">
    <property type="entry name" value="Polyprenyl_Transferase_Like"/>
    <property type="match status" value="1"/>
</dbReference>
<dbReference type="InterPro" id="IPR053378">
    <property type="entry name" value="Prenyl_diphosphate_synthase"/>
</dbReference>
<dbReference type="SFLD" id="SFLDS00005">
    <property type="entry name" value="Isoprenoid_Synthase_Type_I"/>
    <property type="match status" value="1"/>
</dbReference>
<dbReference type="PANTHER" id="PTHR43281:SF1">
    <property type="entry name" value="FARNESYL DIPHOSPHATE SYNTHASE"/>
    <property type="match status" value="1"/>
</dbReference>
<dbReference type="GO" id="GO:0005737">
    <property type="term" value="C:cytoplasm"/>
    <property type="evidence" value="ECO:0007669"/>
    <property type="project" value="UniProtKB-ARBA"/>
</dbReference>
<dbReference type="KEGG" id="cjap:GWK36_09950"/>
<dbReference type="GO" id="GO:0004337">
    <property type="term" value="F:(2E,6E)-farnesyl diphosphate synthase activity"/>
    <property type="evidence" value="ECO:0007669"/>
    <property type="project" value="UniProtKB-EC"/>
</dbReference>
<evidence type="ECO:0000256" key="7">
    <source>
        <dbReference type="RuleBase" id="RU004466"/>
    </source>
</evidence>
<dbReference type="CDD" id="cd00685">
    <property type="entry name" value="Trans_IPPS_HT"/>
    <property type="match status" value="1"/>
</dbReference>
<dbReference type="Gene3D" id="1.10.600.10">
    <property type="entry name" value="Farnesyl Diphosphate Synthase"/>
    <property type="match status" value="1"/>
</dbReference>
<comment type="similarity">
    <text evidence="2 7">Belongs to the FPP/GGPP synthase family.</text>
</comment>
<dbReference type="PROSITE" id="PS00444">
    <property type="entry name" value="POLYPRENYL_SYNTHASE_2"/>
    <property type="match status" value="1"/>
</dbReference>
<organism evidence="8 9">
    <name type="scientific">Caldichromatium japonicum</name>
    <dbReference type="NCBI Taxonomy" id="2699430"/>
    <lineage>
        <taxon>Bacteria</taxon>
        <taxon>Pseudomonadati</taxon>
        <taxon>Pseudomonadota</taxon>
        <taxon>Gammaproteobacteria</taxon>
        <taxon>Chromatiales</taxon>
        <taxon>Chromatiaceae</taxon>
        <taxon>Caldichromatium</taxon>
    </lineage>
</organism>
<dbReference type="EMBL" id="CP048029">
    <property type="protein sequence ID" value="QIK38246.1"/>
    <property type="molecule type" value="Genomic_DNA"/>
</dbReference>
<dbReference type="PROSITE" id="PS00723">
    <property type="entry name" value="POLYPRENYL_SYNTHASE_1"/>
    <property type="match status" value="1"/>
</dbReference>
<keyword evidence="6" id="KW-0414">Isoprene biosynthesis</keyword>
<dbReference type="GO" id="GO:0008654">
    <property type="term" value="P:phospholipid biosynthetic process"/>
    <property type="evidence" value="ECO:0007669"/>
    <property type="project" value="UniProtKB-ARBA"/>
</dbReference>
<dbReference type="GO" id="GO:0046872">
    <property type="term" value="F:metal ion binding"/>
    <property type="evidence" value="ECO:0007669"/>
    <property type="project" value="UniProtKB-KW"/>
</dbReference>
<evidence type="ECO:0000313" key="9">
    <source>
        <dbReference type="Proteomes" id="UP000502699"/>
    </source>
</evidence>
<proteinExistence type="inferred from homology"/>
<dbReference type="SUPFAM" id="SSF48576">
    <property type="entry name" value="Terpenoid synthases"/>
    <property type="match status" value="1"/>
</dbReference>
<dbReference type="InterPro" id="IPR000092">
    <property type="entry name" value="Polyprenyl_synt"/>
</dbReference>
<dbReference type="RefSeq" id="WP_166271008.1">
    <property type="nucleotide sequence ID" value="NZ_CP048029.1"/>
</dbReference>
<dbReference type="InterPro" id="IPR033749">
    <property type="entry name" value="Polyprenyl_synt_CS"/>
</dbReference>
<gene>
    <name evidence="8" type="primary">ispA</name>
    <name evidence="8" type="ORF">GWK36_09950</name>
</gene>
<evidence type="ECO:0000256" key="1">
    <source>
        <dbReference type="ARBA" id="ARBA00001946"/>
    </source>
</evidence>
<dbReference type="NCBIfam" id="NF045485">
    <property type="entry name" value="FPPsyn"/>
    <property type="match status" value="1"/>
</dbReference>
<dbReference type="Pfam" id="PF00348">
    <property type="entry name" value="polyprenyl_synt"/>
    <property type="match status" value="1"/>
</dbReference>
<comment type="cofactor">
    <cofactor evidence="1">
        <name>Mg(2+)</name>
        <dbReference type="ChEBI" id="CHEBI:18420"/>
    </cofactor>
</comment>
<reference evidence="9" key="1">
    <citation type="submission" date="2020-01" db="EMBL/GenBank/DDBJ databases">
        <title>Caldichromatium gen. nov., sp. nov., a thermophilic purple sulfur bacterium member of the family Chromatiaceae isolated from Nakabusa hot spring, Japan.</title>
        <authorList>
            <person name="Saini M.K."/>
            <person name="Hanada S."/>
            <person name="Tank M."/>
        </authorList>
    </citation>
    <scope>NUCLEOTIDE SEQUENCE [LARGE SCALE GENOMIC DNA]</scope>
    <source>
        <strain evidence="9">No.7</strain>
    </source>
</reference>
<dbReference type="InterPro" id="IPR008949">
    <property type="entry name" value="Isoprenoid_synthase_dom_sf"/>
</dbReference>
<keyword evidence="3 7" id="KW-0808">Transferase</keyword>
<keyword evidence="9" id="KW-1185">Reference proteome</keyword>
<evidence type="ECO:0000256" key="6">
    <source>
        <dbReference type="ARBA" id="ARBA00023229"/>
    </source>
</evidence>
<name>A0A6G7VEF2_9GAMM</name>
<dbReference type="FunFam" id="1.10.600.10:FF:000001">
    <property type="entry name" value="Geranylgeranyl diphosphate synthase"/>
    <property type="match status" value="1"/>
</dbReference>
<evidence type="ECO:0000313" key="8">
    <source>
        <dbReference type="EMBL" id="QIK38246.1"/>
    </source>
</evidence>
<protein>
    <submittedName>
        <fullName evidence="8">(2E,6E)-farnesyl diphosphate synthase</fullName>
        <ecNumber evidence="8">2.5.1.10</ecNumber>
    </submittedName>
</protein>
<dbReference type="NCBIfam" id="NF007877">
    <property type="entry name" value="PRK10581.1"/>
    <property type="match status" value="1"/>
</dbReference>
<evidence type="ECO:0000256" key="4">
    <source>
        <dbReference type="ARBA" id="ARBA00022723"/>
    </source>
</evidence>
<keyword evidence="5" id="KW-0460">Magnesium</keyword>
<evidence type="ECO:0000256" key="5">
    <source>
        <dbReference type="ARBA" id="ARBA00022842"/>
    </source>
</evidence>
<dbReference type="AlphaFoldDB" id="A0A6G7VEF2"/>
<accession>A0A6G7VEF2</accession>
<evidence type="ECO:0000256" key="3">
    <source>
        <dbReference type="ARBA" id="ARBA00022679"/>
    </source>
</evidence>
<sequence>MIETNLDDFPTRVLKRVESTLDAILPPVSVQPARLHEAMRYTVLAPGKRLRPLLTYATGAALGVDDGVLDHPACAVEMIHAYSLIHDDLPAMDDDDLRRGRPTCHRAFDEATAILAGDALQTLAFQTLAEAPGLSAETRVGMVSVLARASGTRGMAGGQALDLEAEGQVLDLIQLENIHIHKTGALIRAAVQMGILAHGGLEPGPIDRLDHYAKCLGLAFQIQDDVLDVEGETVQIGKTAGRDQALNKATYPAIVGLAEAKAMANQLINEAIDSVSIFGERAQPLIWMAQALLGRRQ</sequence>
<evidence type="ECO:0000256" key="2">
    <source>
        <dbReference type="ARBA" id="ARBA00006706"/>
    </source>
</evidence>
<dbReference type="GO" id="GO:0016114">
    <property type="term" value="P:terpenoid biosynthetic process"/>
    <property type="evidence" value="ECO:0007669"/>
    <property type="project" value="UniProtKB-ARBA"/>
</dbReference>
<keyword evidence="4" id="KW-0479">Metal-binding</keyword>
<dbReference type="EC" id="2.5.1.10" evidence="8"/>
<dbReference type="Proteomes" id="UP000502699">
    <property type="component" value="Chromosome"/>
</dbReference>
<dbReference type="PANTHER" id="PTHR43281">
    <property type="entry name" value="FARNESYL DIPHOSPHATE SYNTHASE"/>
    <property type="match status" value="1"/>
</dbReference>